<sequence length="47" mass="5201">MAASITFMRSVARSVHRIPGMVNHGIGCFDGGIPFISRMLEEWFSTS</sequence>
<dbReference type="AlphaFoldDB" id="A0A7W8DJ79"/>
<dbReference type="Proteomes" id="UP000590740">
    <property type="component" value="Unassembled WGS sequence"/>
</dbReference>
<evidence type="ECO:0000313" key="1">
    <source>
        <dbReference type="EMBL" id="MBB5031581.1"/>
    </source>
</evidence>
<dbReference type="EMBL" id="JACHIG010000002">
    <property type="protein sequence ID" value="MBB5031581.1"/>
    <property type="molecule type" value="Genomic_DNA"/>
</dbReference>
<keyword evidence="2" id="KW-1185">Reference proteome</keyword>
<gene>
    <name evidence="1" type="ORF">HNQ65_001149</name>
</gene>
<evidence type="ECO:0000313" key="2">
    <source>
        <dbReference type="Proteomes" id="UP000590740"/>
    </source>
</evidence>
<reference evidence="1 2" key="1">
    <citation type="submission" date="2020-08" db="EMBL/GenBank/DDBJ databases">
        <title>Genomic Encyclopedia of Type Strains, Phase IV (KMG-IV): sequencing the most valuable type-strain genomes for metagenomic binning, comparative biology and taxonomic classification.</title>
        <authorList>
            <person name="Goeker M."/>
        </authorList>
    </citation>
    <scope>NUCLEOTIDE SEQUENCE [LARGE SCALE GENOMIC DNA]</scope>
    <source>
        <strain evidence="1 2">DSM 12252</strain>
    </source>
</reference>
<dbReference type="RefSeq" id="WP_184338523.1">
    <property type="nucleotide sequence ID" value="NZ_JACHIG010000002.1"/>
</dbReference>
<accession>A0A7W8DJ79</accession>
<name>A0A7W8DJ79_9BACT</name>
<proteinExistence type="predicted"/>
<organism evidence="1 2">
    <name type="scientific">Prosthecobacter vanneervenii</name>
    <dbReference type="NCBI Taxonomy" id="48466"/>
    <lineage>
        <taxon>Bacteria</taxon>
        <taxon>Pseudomonadati</taxon>
        <taxon>Verrucomicrobiota</taxon>
        <taxon>Verrucomicrobiia</taxon>
        <taxon>Verrucomicrobiales</taxon>
        <taxon>Verrucomicrobiaceae</taxon>
        <taxon>Prosthecobacter</taxon>
    </lineage>
</organism>
<protein>
    <submittedName>
        <fullName evidence="1">Uncharacterized protein</fullName>
    </submittedName>
</protein>
<comment type="caution">
    <text evidence="1">The sequence shown here is derived from an EMBL/GenBank/DDBJ whole genome shotgun (WGS) entry which is preliminary data.</text>
</comment>